<sequence length="546" mass="58354">MSTSLTSSVPRPLQLVDGNVPSSIITPTTVDSPSRTSYPTPLSPTSASVSTPTSSKRPASENPRRQSSISYYSSDHTRVLDLRSPTSPSSFTFASLPSSSVRRSNSLGVKRGQRASDVLRAKGDRRSLGLSLENLNGEAIVERPPLTLTEKHADLLSFIAQKEAKCMELRTQLAIHEGELKDLKRKWERIVSRGMDRAYNSPSTSITSPSQPSATGNGAMLDGIKEGVQEVGRLLASGLGPTPTSEVFPGVAGVSRASVAPALKKARHLNTQSVSSVSTAETSFTSNSGSSAQRLSQSSASSLGSIEDEEPHIVLEEDETRRYMNLTDSPIMSNISISPSSEIPSAKLLRRRSREVPKSPLSPVDDIPDKKRLSASKRSSAGMAPASSIPGIGSLGMFGSVGTSMGKKWERIQKGETFTKSQKRASLLLSDMSQSFFAALASPTVPQTPNSTSSSSKRNGRHTSTPSISISSNPFLATLSPISPLPSPEPLSSNSGSLLDDELEESERRNERALGEVMVPNVVSTSSSKPAEQKSLLDDDDDDWNW</sequence>
<feature type="region of interest" description="Disordered" evidence="2">
    <location>
        <begin position="266"/>
        <end position="320"/>
    </location>
</feature>
<evidence type="ECO:0000256" key="1">
    <source>
        <dbReference type="SAM" id="Coils"/>
    </source>
</evidence>
<protein>
    <submittedName>
        <fullName evidence="3">Uncharacterized protein</fullName>
    </submittedName>
</protein>
<reference evidence="3 4" key="1">
    <citation type="submission" date="2022-09" db="EMBL/GenBank/DDBJ databases">
        <authorList>
            <person name="Palmer J.M."/>
        </authorList>
    </citation>
    <scope>NUCLEOTIDE SEQUENCE [LARGE SCALE GENOMIC DNA]</scope>
    <source>
        <strain evidence="3 4">DSM 7382</strain>
    </source>
</reference>
<feature type="region of interest" description="Disordered" evidence="2">
    <location>
        <begin position="1"/>
        <end position="73"/>
    </location>
</feature>
<feature type="region of interest" description="Disordered" evidence="2">
    <location>
        <begin position="198"/>
        <end position="220"/>
    </location>
</feature>
<dbReference type="EMBL" id="JASBNA010000032">
    <property type="protein sequence ID" value="KAK7683139.1"/>
    <property type="molecule type" value="Genomic_DNA"/>
</dbReference>
<feature type="compositionally biased region" description="Low complexity" evidence="2">
    <location>
        <begin position="201"/>
        <end position="215"/>
    </location>
</feature>
<keyword evidence="4" id="KW-1185">Reference proteome</keyword>
<feature type="coiled-coil region" evidence="1">
    <location>
        <begin position="159"/>
        <end position="186"/>
    </location>
</feature>
<feature type="compositionally biased region" description="Polar residues" evidence="2">
    <location>
        <begin position="269"/>
        <end position="285"/>
    </location>
</feature>
<feature type="compositionally biased region" description="Low complexity" evidence="2">
    <location>
        <begin position="39"/>
        <end position="55"/>
    </location>
</feature>
<feature type="compositionally biased region" description="Polar residues" evidence="2">
    <location>
        <begin position="444"/>
        <end position="457"/>
    </location>
</feature>
<accession>A0AAW0FY74</accession>
<feature type="compositionally biased region" description="Low complexity" evidence="2">
    <location>
        <begin position="463"/>
        <end position="482"/>
    </location>
</feature>
<evidence type="ECO:0000313" key="4">
    <source>
        <dbReference type="Proteomes" id="UP001385951"/>
    </source>
</evidence>
<comment type="caution">
    <text evidence="3">The sequence shown here is derived from an EMBL/GenBank/DDBJ whole genome shotgun (WGS) entry which is preliminary data.</text>
</comment>
<keyword evidence="1" id="KW-0175">Coiled coil</keyword>
<proteinExistence type="predicted"/>
<feature type="region of interest" description="Disordered" evidence="2">
    <location>
        <begin position="440"/>
        <end position="546"/>
    </location>
</feature>
<feature type="compositionally biased region" description="Basic and acidic residues" evidence="2">
    <location>
        <begin position="311"/>
        <end position="320"/>
    </location>
</feature>
<dbReference type="AlphaFoldDB" id="A0AAW0FY74"/>
<name>A0AAW0FY74_9APHY</name>
<evidence type="ECO:0000313" key="3">
    <source>
        <dbReference type="EMBL" id="KAK7683139.1"/>
    </source>
</evidence>
<feature type="compositionally biased region" description="Low complexity" evidence="2">
    <location>
        <begin position="286"/>
        <end position="305"/>
    </location>
</feature>
<evidence type="ECO:0000256" key="2">
    <source>
        <dbReference type="SAM" id="MobiDB-lite"/>
    </source>
</evidence>
<organism evidence="3 4">
    <name type="scientific">Cerrena zonata</name>
    <dbReference type="NCBI Taxonomy" id="2478898"/>
    <lineage>
        <taxon>Eukaryota</taxon>
        <taxon>Fungi</taxon>
        <taxon>Dikarya</taxon>
        <taxon>Basidiomycota</taxon>
        <taxon>Agaricomycotina</taxon>
        <taxon>Agaricomycetes</taxon>
        <taxon>Polyporales</taxon>
        <taxon>Cerrenaceae</taxon>
        <taxon>Cerrena</taxon>
    </lineage>
</organism>
<gene>
    <name evidence="3" type="ORF">QCA50_013812</name>
</gene>
<feature type="compositionally biased region" description="Polar residues" evidence="2">
    <location>
        <begin position="20"/>
        <end position="38"/>
    </location>
</feature>
<dbReference type="Proteomes" id="UP001385951">
    <property type="component" value="Unassembled WGS sequence"/>
</dbReference>
<feature type="region of interest" description="Disordered" evidence="2">
    <location>
        <begin position="348"/>
        <end position="387"/>
    </location>
</feature>